<dbReference type="PANTHER" id="PTHR44051:SF8">
    <property type="entry name" value="GLUTATHIONE S-TRANSFERASE GSTA"/>
    <property type="match status" value="1"/>
</dbReference>
<dbReference type="STRING" id="5601.A0A0D2FCA4"/>
<dbReference type="Gene3D" id="1.20.1050.10">
    <property type="match status" value="1"/>
</dbReference>
<dbReference type="SFLD" id="SFLDG01151">
    <property type="entry name" value="Main.2:_Nu-like"/>
    <property type="match status" value="1"/>
</dbReference>
<dbReference type="SFLD" id="SFLDS00019">
    <property type="entry name" value="Glutathione_Transferase_(cytos"/>
    <property type="match status" value="1"/>
</dbReference>
<dbReference type="InterPro" id="IPR004046">
    <property type="entry name" value="GST_C"/>
</dbReference>
<evidence type="ECO:0000259" key="4">
    <source>
        <dbReference type="PROSITE" id="PS50405"/>
    </source>
</evidence>
<dbReference type="InterPro" id="IPR036249">
    <property type="entry name" value="Thioredoxin-like_sf"/>
</dbReference>
<dbReference type="AlphaFoldDB" id="A0A0D2FCA4"/>
<feature type="domain" description="GST C-terminal" evidence="4">
    <location>
        <begin position="102"/>
        <end position="236"/>
    </location>
</feature>
<dbReference type="PANTHER" id="PTHR44051">
    <property type="entry name" value="GLUTATHIONE S-TRANSFERASE-RELATED"/>
    <property type="match status" value="1"/>
</dbReference>
<keyword evidence="6" id="KW-1185">Reference proteome</keyword>
<dbReference type="PROSITE" id="PS50404">
    <property type="entry name" value="GST_NTER"/>
    <property type="match status" value="1"/>
</dbReference>
<dbReference type="EMBL" id="KN846961">
    <property type="protein sequence ID" value="KIW64465.1"/>
    <property type="molecule type" value="Genomic_DNA"/>
</dbReference>
<sequence>MADSAASSPSITLYTAATPNGIKISIALEVLGVPYRVHVLDLSTNKQKEPWFLEINPNGRIPAITDTNTTTGHPIRIFESGAILLYTAETYDADHKISYPKGTPQYFETLSWLIWQNAGLGPMQGQANHFRRYAPEKERQGYSLERYQVETRRLYGVLERHLSRRDGGSSYLVGEKATIADFSVLSWVLFADWAGVDIAEFPHLRAWEERVCAIPGVIRGTEVPGGLLNLRTMTGKEKEEYACRARTWIVPGQD</sequence>
<gene>
    <name evidence="5" type="ORF">PV04_09397</name>
</gene>
<dbReference type="InterPro" id="IPR040079">
    <property type="entry name" value="Glutathione_S-Trfase"/>
</dbReference>
<dbReference type="InterPro" id="IPR010987">
    <property type="entry name" value="Glutathione-S-Trfase_C-like"/>
</dbReference>
<evidence type="ECO:0008006" key="7">
    <source>
        <dbReference type="Google" id="ProtNLM"/>
    </source>
</evidence>
<name>A0A0D2FCA4_9EURO</name>
<evidence type="ECO:0000256" key="1">
    <source>
        <dbReference type="ARBA" id="ARBA00007409"/>
    </source>
</evidence>
<dbReference type="Gene3D" id="3.40.30.10">
    <property type="entry name" value="Glutaredoxin"/>
    <property type="match status" value="1"/>
</dbReference>
<dbReference type="Proteomes" id="UP000054266">
    <property type="component" value="Unassembled WGS sequence"/>
</dbReference>
<dbReference type="InterPro" id="IPR004045">
    <property type="entry name" value="Glutathione_S-Trfase_N"/>
</dbReference>
<dbReference type="FunFam" id="3.40.30.10:FF:000172">
    <property type="entry name" value="Glutathione S-transferase GstA"/>
    <property type="match status" value="1"/>
</dbReference>
<reference evidence="5 6" key="1">
    <citation type="submission" date="2015-01" db="EMBL/GenBank/DDBJ databases">
        <title>The Genome Sequence of Capronia semiimmersa CBS27337.</title>
        <authorList>
            <consortium name="The Broad Institute Genomics Platform"/>
            <person name="Cuomo C."/>
            <person name="de Hoog S."/>
            <person name="Gorbushina A."/>
            <person name="Stielow B."/>
            <person name="Teixiera M."/>
            <person name="Abouelleil A."/>
            <person name="Chapman S.B."/>
            <person name="Priest M."/>
            <person name="Young S.K."/>
            <person name="Wortman J."/>
            <person name="Nusbaum C."/>
            <person name="Birren B."/>
        </authorList>
    </citation>
    <scope>NUCLEOTIDE SEQUENCE [LARGE SCALE GENOMIC DNA]</scope>
    <source>
        <strain evidence="5 6">CBS 27337</strain>
    </source>
</reference>
<comment type="similarity">
    <text evidence="1 2">Belongs to the GST superfamily.</text>
</comment>
<dbReference type="SUPFAM" id="SSF52833">
    <property type="entry name" value="Thioredoxin-like"/>
    <property type="match status" value="1"/>
</dbReference>
<organism evidence="5 6">
    <name type="scientific">Phialophora macrospora</name>
    <dbReference type="NCBI Taxonomy" id="1851006"/>
    <lineage>
        <taxon>Eukaryota</taxon>
        <taxon>Fungi</taxon>
        <taxon>Dikarya</taxon>
        <taxon>Ascomycota</taxon>
        <taxon>Pezizomycotina</taxon>
        <taxon>Eurotiomycetes</taxon>
        <taxon>Chaetothyriomycetidae</taxon>
        <taxon>Chaetothyriales</taxon>
        <taxon>Herpotrichiellaceae</taxon>
        <taxon>Phialophora</taxon>
    </lineage>
</organism>
<dbReference type="Pfam" id="PF00043">
    <property type="entry name" value="GST_C"/>
    <property type="match status" value="1"/>
</dbReference>
<evidence type="ECO:0000259" key="3">
    <source>
        <dbReference type="PROSITE" id="PS50404"/>
    </source>
</evidence>
<feature type="domain" description="GST N-terminal" evidence="3">
    <location>
        <begin position="8"/>
        <end position="95"/>
    </location>
</feature>
<accession>A0A0D2FCA4</accession>
<dbReference type="SFLD" id="SFLDG00358">
    <property type="entry name" value="Main_(cytGST)"/>
    <property type="match status" value="1"/>
</dbReference>
<dbReference type="Pfam" id="PF02798">
    <property type="entry name" value="GST_N"/>
    <property type="match status" value="1"/>
</dbReference>
<dbReference type="PROSITE" id="PS50405">
    <property type="entry name" value="GST_CTER"/>
    <property type="match status" value="1"/>
</dbReference>
<proteinExistence type="inferred from homology"/>
<evidence type="ECO:0000313" key="5">
    <source>
        <dbReference type="EMBL" id="KIW64465.1"/>
    </source>
</evidence>
<dbReference type="InterPro" id="IPR036282">
    <property type="entry name" value="Glutathione-S-Trfase_C_sf"/>
</dbReference>
<dbReference type="CDD" id="cd03048">
    <property type="entry name" value="GST_N_Ure2p_like"/>
    <property type="match status" value="1"/>
</dbReference>
<dbReference type="SUPFAM" id="SSF47616">
    <property type="entry name" value="GST C-terminal domain-like"/>
    <property type="match status" value="1"/>
</dbReference>
<evidence type="ECO:0000256" key="2">
    <source>
        <dbReference type="RuleBase" id="RU003494"/>
    </source>
</evidence>
<protein>
    <recommendedName>
        <fullName evidence="7">Glutathione S-transferase</fullName>
    </recommendedName>
</protein>
<dbReference type="HOGENOM" id="CLU_011226_14_0_1"/>
<evidence type="ECO:0000313" key="6">
    <source>
        <dbReference type="Proteomes" id="UP000054266"/>
    </source>
</evidence>